<keyword evidence="7" id="KW-1185">Reference proteome</keyword>
<feature type="transmembrane region" description="Helical" evidence="5">
    <location>
        <begin position="188"/>
        <end position="209"/>
    </location>
</feature>
<feature type="transmembrane region" description="Helical" evidence="5">
    <location>
        <begin position="157"/>
        <end position="176"/>
    </location>
</feature>
<dbReference type="EMBL" id="VSWC01000157">
    <property type="protein sequence ID" value="KAA1075076.1"/>
    <property type="molecule type" value="Genomic_DNA"/>
</dbReference>
<reference evidence="6 7" key="1">
    <citation type="submission" date="2019-05" db="EMBL/GenBank/DDBJ databases">
        <title>Emergence of the Ug99 lineage of the wheat stem rust pathogen through somatic hybridization.</title>
        <authorList>
            <person name="Li F."/>
            <person name="Upadhyaya N.M."/>
            <person name="Sperschneider J."/>
            <person name="Matny O."/>
            <person name="Nguyen-Phuc H."/>
            <person name="Mago R."/>
            <person name="Raley C."/>
            <person name="Miller M.E."/>
            <person name="Silverstein K.A.T."/>
            <person name="Henningsen E."/>
            <person name="Hirsch C.D."/>
            <person name="Visser B."/>
            <person name="Pretorius Z.A."/>
            <person name="Steffenson B.J."/>
            <person name="Schwessinger B."/>
            <person name="Dodds P.N."/>
            <person name="Figueroa M."/>
        </authorList>
    </citation>
    <scope>NUCLEOTIDE SEQUENCE [LARGE SCALE GENOMIC DNA]</scope>
    <source>
        <strain evidence="6">21-0</strain>
    </source>
</reference>
<evidence type="ECO:0000313" key="6">
    <source>
        <dbReference type="EMBL" id="KAA1075076.1"/>
    </source>
</evidence>
<dbReference type="GO" id="GO:0016020">
    <property type="term" value="C:membrane"/>
    <property type="evidence" value="ECO:0007669"/>
    <property type="project" value="UniProtKB-SubCell"/>
</dbReference>
<keyword evidence="2 5" id="KW-0812">Transmembrane</keyword>
<name>A0A5B0MGC9_PUCGR</name>
<protein>
    <submittedName>
        <fullName evidence="6">Uncharacterized protein</fullName>
    </submittedName>
</protein>
<dbReference type="PANTHER" id="PTHR33266">
    <property type="entry name" value="CHROMOSOME 15, WHOLE GENOME SHOTGUN SEQUENCE"/>
    <property type="match status" value="1"/>
</dbReference>
<evidence type="ECO:0000256" key="2">
    <source>
        <dbReference type="ARBA" id="ARBA00022692"/>
    </source>
</evidence>
<keyword evidence="3 5" id="KW-1133">Transmembrane helix</keyword>
<gene>
    <name evidence="6" type="ORF">PGT21_028215</name>
</gene>
<sequence>MSFLKPRLTITNRLLFQQQPLKLTHNNNLQFTRSIVSCLRSRPTNSSSLNMRTSSAQRWFSCSNQTANQANRLSIFQQTKTNSNYRQIFIASAGLVGSLVLLDGFLNRDKRIEPLSAAQKDLLNSSFQHTGVGLAITSVLARYMFKNGWTMRMMMVNPLVFVGVGFLGTIGSMLGTRYTSPDNTVQKYGFWLTFTACQAAALSPMYFYAPAILSRAALYTVGVIGSLSYVGATAKNDRFLYIGGPLLAGVSVVALSSLAPLVLPATAARTLMITESISLYGGLAVFSGFVLYERVAALDTKSSSQAESLLRSIPQPLEDKIVVEGFNHEYLDTEDRIVNSTLQTLRYFASQWSPEEYLAAYTSLIATSLSGKSRLMMELSRRICVVYICICPKDSFGHPPRSKCAASVLLDSKCATLQSQYEHLLLAILHTVADYFSAQEPGSIKERLNQWILHSFPQSNQSGDPPFWIDVKTKMKEISTSALLTATNKAAQLSEALQRVKDSTNFIEQNDLRLLLAIDKASGLLASSASPHSSFFNVFRDTLQMIPSESGFFSILADTNSWVSNFHPLSHNDPSHGIGKENSKKLFDPIYEIQTFDANVSHPPADWHQLQSASRLLSYGSPFWRVYAGEAKKNRIADHKIVEGLTQYALQKLLNSNNKSVPAASLTGPQVFALLGSTIQPHCMELHI</sequence>
<proteinExistence type="predicted"/>
<dbReference type="AlphaFoldDB" id="A0A5B0MGC9"/>
<dbReference type="PANTHER" id="PTHR33266:SF1">
    <property type="entry name" value="F-BOX DOMAIN-CONTAINING PROTEIN"/>
    <property type="match status" value="1"/>
</dbReference>
<comment type="caution">
    <text evidence="6">The sequence shown here is derived from an EMBL/GenBank/DDBJ whole genome shotgun (WGS) entry which is preliminary data.</text>
</comment>
<evidence type="ECO:0000256" key="3">
    <source>
        <dbReference type="ARBA" id="ARBA00022989"/>
    </source>
</evidence>
<feature type="transmembrane region" description="Helical" evidence="5">
    <location>
        <begin position="216"/>
        <end position="234"/>
    </location>
</feature>
<evidence type="ECO:0000313" key="7">
    <source>
        <dbReference type="Proteomes" id="UP000324748"/>
    </source>
</evidence>
<evidence type="ECO:0000256" key="1">
    <source>
        <dbReference type="ARBA" id="ARBA00004141"/>
    </source>
</evidence>
<comment type="subcellular location">
    <subcellularLocation>
        <location evidence="1">Membrane</location>
        <topology evidence="1">Multi-pass membrane protein</topology>
    </subcellularLocation>
</comment>
<organism evidence="6 7">
    <name type="scientific">Puccinia graminis f. sp. tritici</name>
    <dbReference type="NCBI Taxonomy" id="56615"/>
    <lineage>
        <taxon>Eukaryota</taxon>
        <taxon>Fungi</taxon>
        <taxon>Dikarya</taxon>
        <taxon>Basidiomycota</taxon>
        <taxon>Pucciniomycotina</taxon>
        <taxon>Pucciniomycetes</taxon>
        <taxon>Pucciniales</taxon>
        <taxon>Pucciniaceae</taxon>
        <taxon>Puccinia</taxon>
    </lineage>
</organism>
<dbReference type="OrthoDB" id="1277691at2759"/>
<feature type="transmembrane region" description="Helical" evidence="5">
    <location>
        <begin position="240"/>
        <end position="263"/>
    </location>
</feature>
<dbReference type="InterPro" id="IPR006214">
    <property type="entry name" value="Bax_inhibitor_1-related"/>
</dbReference>
<evidence type="ECO:0000256" key="4">
    <source>
        <dbReference type="ARBA" id="ARBA00023136"/>
    </source>
</evidence>
<evidence type="ECO:0000256" key="5">
    <source>
        <dbReference type="SAM" id="Phobius"/>
    </source>
</evidence>
<feature type="transmembrane region" description="Helical" evidence="5">
    <location>
        <begin position="88"/>
        <end position="106"/>
    </location>
</feature>
<accession>A0A5B0MGC9</accession>
<dbReference type="Proteomes" id="UP000324748">
    <property type="component" value="Unassembled WGS sequence"/>
</dbReference>
<keyword evidence="4 5" id="KW-0472">Membrane</keyword>
<dbReference type="Pfam" id="PF01027">
    <property type="entry name" value="Bax1-I"/>
    <property type="match status" value="1"/>
</dbReference>